<proteinExistence type="predicted"/>
<keyword evidence="1" id="KW-1185">Reference proteome</keyword>
<name>A0A7I4YT04_HAECO</name>
<evidence type="ECO:0000313" key="1">
    <source>
        <dbReference type="Proteomes" id="UP000025227"/>
    </source>
</evidence>
<accession>A0A7I4YT04</accession>
<reference evidence="2" key="1">
    <citation type="submission" date="2020-12" db="UniProtKB">
        <authorList>
            <consortium name="WormBaseParasite"/>
        </authorList>
    </citation>
    <scope>IDENTIFICATION</scope>
    <source>
        <strain evidence="2">MHco3</strain>
    </source>
</reference>
<protein>
    <submittedName>
        <fullName evidence="2">Uncharacterized protein</fullName>
    </submittedName>
</protein>
<sequence length="101" mass="11741">MIRTLGKDTVQFGVFRERRCVSLRYVECVLPLNDQDSHLSAHFDETIKDGFSWLMCGRPMSRNKYPCEHYRAVRCQMSQIYGRLRMDITTEGCLSILSNGT</sequence>
<evidence type="ECO:0000313" key="2">
    <source>
        <dbReference type="WBParaSite" id="HCON_00130625-00001"/>
    </source>
</evidence>
<dbReference type="WBParaSite" id="HCON_00130625-00001">
    <property type="protein sequence ID" value="HCON_00130625-00001"/>
    <property type="gene ID" value="HCON_00130625"/>
</dbReference>
<organism evidence="1 2">
    <name type="scientific">Haemonchus contortus</name>
    <name type="common">Barber pole worm</name>
    <dbReference type="NCBI Taxonomy" id="6289"/>
    <lineage>
        <taxon>Eukaryota</taxon>
        <taxon>Metazoa</taxon>
        <taxon>Ecdysozoa</taxon>
        <taxon>Nematoda</taxon>
        <taxon>Chromadorea</taxon>
        <taxon>Rhabditida</taxon>
        <taxon>Rhabditina</taxon>
        <taxon>Rhabditomorpha</taxon>
        <taxon>Strongyloidea</taxon>
        <taxon>Trichostrongylidae</taxon>
        <taxon>Haemonchus</taxon>
    </lineage>
</organism>
<dbReference type="AlphaFoldDB" id="A0A7I4YT04"/>
<dbReference type="Proteomes" id="UP000025227">
    <property type="component" value="Unplaced"/>
</dbReference>